<keyword evidence="3" id="KW-1185">Reference proteome</keyword>
<keyword evidence="1" id="KW-0472">Membrane</keyword>
<protein>
    <submittedName>
        <fullName evidence="2">Uncharacterized protein</fullName>
    </submittedName>
</protein>
<dbReference type="EMBL" id="CP042467">
    <property type="protein sequence ID" value="QED28474.1"/>
    <property type="molecule type" value="Genomic_DNA"/>
</dbReference>
<sequence length="189" mass="20795">MKLELNDIRMDSESGIQIGEVRKASLDIETLEQGPQTHTIVAAGFVGMTALGSGALVLLGGPIWLGVALVLGAQIGAGVWLYSQRNSHVDRIINEAKTTALESAKARLEAYLDQDRTVSEICRDLGWNEVHALWVITSLLEANEIEEDVDLETGHFVYRKPVTLAIEADHISATERYRTQQARVTQETL</sequence>
<keyword evidence="1" id="KW-1133">Transmembrane helix</keyword>
<proteinExistence type="predicted"/>
<dbReference type="Proteomes" id="UP000321595">
    <property type="component" value="Chromosome"/>
</dbReference>
<reference evidence="2 3" key="1">
    <citation type="submission" date="2019-08" db="EMBL/GenBank/DDBJ databases">
        <authorList>
            <person name="Liang Q."/>
        </authorList>
    </citation>
    <scope>NUCLEOTIDE SEQUENCE [LARGE SCALE GENOMIC DNA]</scope>
    <source>
        <strain evidence="2 3">V1718</strain>
    </source>
</reference>
<evidence type="ECO:0000256" key="1">
    <source>
        <dbReference type="SAM" id="Phobius"/>
    </source>
</evidence>
<dbReference type="AlphaFoldDB" id="A0A5B8XSF0"/>
<dbReference type="RefSeq" id="WP_146960928.1">
    <property type="nucleotide sequence ID" value="NZ_CP042467.1"/>
</dbReference>
<name>A0A5B8XSF0_9DELT</name>
<evidence type="ECO:0000313" key="2">
    <source>
        <dbReference type="EMBL" id="QED28474.1"/>
    </source>
</evidence>
<keyword evidence="1" id="KW-0812">Transmembrane</keyword>
<feature type="transmembrane region" description="Helical" evidence="1">
    <location>
        <begin position="63"/>
        <end position="82"/>
    </location>
</feature>
<dbReference type="KEGG" id="bbae:FRD01_14785"/>
<evidence type="ECO:0000313" key="3">
    <source>
        <dbReference type="Proteomes" id="UP000321595"/>
    </source>
</evidence>
<gene>
    <name evidence="2" type="ORF">FRD01_14785</name>
</gene>
<organism evidence="2 3">
    <name type="scientific">Microvenator marinus</name>
    <dbReference type="NCBI Taxonomy" id="2600177"/>
    <lineage>
        <taxon>Bacteria</taxon>
        <taxon>Deltaproteobacteria</taxon>
        <taxon>Bradymonadales</taxon>
        <taxon>Microvenatoraceae</taxon>
        <taxon>Microvenator</taxon>
    </lineage>
</organism>
<accession>A0A5B8XSF0</accession>
<feature type="transmembrane region" description="Helical" evidence="1">
    <location>
        <begin position="39"/>
        <end position="57"/>
    </location>
</feature>